<evidence type="ECO:0000256" key="2">
    <source>
        <dbReference type="ARBA" id="ARBA00001927"/>
    </source>
</evidence>
<dbReference type="GO" id="GO:0051538">
    <property type="term" value="F:3 iron, 4 sulfur cluster binding"/>
    <property type="evidence" value="ECO:0007669"/>
    <property type="project" value="UniProtKB-KW"/>
</dbReference>
<dbReference type="InterPro" id="IPR050711">
    <property type="entry name" value="ET-N_metabolism_enzyme"/>
</dbReference>
<evidence type="ECO:0000256" key="14">
    <source>
        <dbReference type="ARBA" id="ARBA00029440"/>
    </source>
</evidence>
<accession>A0A6G3WI23</accession>
<dbReference type="SUPFAM" id="SSF56235">
    <property type="entry name" value="N-terminal nucleophile aminohydrolases (Ntn hydrolases)"/>
    <property type="match status" value="1"/>
</dbReference>
<dbReference type="GO" id="GO:0019676">
    <property type="term" value="P:ammonia assimilation cycle"/>
    <property type="evidence" value="ECO:0007669"/>
    <property type="project" value="TreeGrafter"/>
</dbReference>
<name>A0A6G3WI23_9ACTN</name>
<keyword evidence="8" id="KW-0315">Glutamine amidotransferase</keyword>
<gene>
    <name evidence="16" type="ORF">G3M58_01525</name>
</gene>
<comment type="caution">
    <text evidence="16">The sequence shown here is derived from an EMBL/GenBank/DDBJ whole genome shotgun (WGS) entry which is preliminary data.</text>
</comment>
<reference evidence="16" key="1">
    <citation type="submission" date="2020-01" db="EMBL/GenBank/DDBJ databases">
        <title>Insect and environment-associated Actinomycetes.</title>
        <authorList>
            <person name="Currrie C."/>
            <person name="Chevrette M."/>
            <person name="Carlson C."/>
            <person name="Stubbendieck R."/>
            <person name="Wendt-Pienkowski E."/>
        </authorList>
    </citation>
    <scope>NUCLEOTIDE SEQUENCE</scope>
    <source>
        <strain evidence="16">SID7499</strain>
    </source>
</reference>
<evidence type="ECO:0000313" key="16">
    <source>
        <dbReference type="EMBL" id="NEE05111.1"/>
    </source>
</evidence>
<evidence type="ECO:0000256" key="6">
    <source>
        <dbReference type="ARBA" id="ARBA00022643"/>
    </source>
</evidence>
<proteinExistence type="inferred from homology"/>
<dbReference type="GO" id="GO:0046872">
    <property type="term" value="F:metal ion binding"/>
    <property type="evidence" value="ECO:0007669"/>
    <property type="project" value="UniProtKB-KW"/>
</dbReference>
<keyword evidence="4" id="KW-0028">Amino-acid biosynthesis</keyword>
<feature type="non-terminal residue" evidence="16">
    <location>
        <position position="177"/>
    </location>
</feature>
<keyword evidence="12" id="KW-0314">Glutamate biosynthesis</keyword>
<keyword evidence="7" id="KW-0479">Metal-binding</keyword>
<evidence type="ECO:0000256" key="9">
    <source>
        <dbReference type="ARBA" id="ARBA00023002"/>
    </source>
</evidence>
<comment type="cofactor">
    <cofactor evidence="1">
        <name>FMN</name>
        <dbReference type="ChEBI" id="CHEBI:58210"/>
    </cofactor>
</comment>
<evidence type="ECO:0000256" key="3">
    <source>
        <dbReference type="ARBA" id="ARBA00009716"/>
    </source>
</evidence>
<keyword evidence="11" id="KW-0411">Iron-sulfur</keyword>
<sequence>EFRQVFVADGASTGIVLDRKAFVLRKRAEREAGVYFPSLSARTIVYKGMLTTGQLEPFFPDLSDRRFASTVALVHSRFSTNTFPSWPLAHPYRFVAHNGEINTVKGNRNWMKARESQLASELFGQAQLDRIFPVCTPDASDSASFDEVLELLHLGGRSLPHSVLMMVPEAWENHDSM</sequence>
<keyword evidence="6" id="KW-0288">FMN</keyword>
<dbReference type="AlphaFoldDB" id="A0A6G3WI23"/>
<dbReference type="InterPro" id="IPR017932">
    <property type="entry name" value="GATase_2_dom"/>
</dbReference>
<dbReference type="GO" id="GO:0015930">
    <property type="term" value="F:glutamate synthase activity"/>
    <property type="evidence" value="ECO:0007669"/>
    <property type="project" value="TreeGrafter"/>
</dbReference>
<feature type="domain" description="Glutamine amidotransferase type-2" evidence="15">
    <location>
        <begin position="1"/>
        <end position="177"/>
    </location>
</feature>
<comment type="similarity">
    <text evidence="3">Belongs to the glutamate synthase family.</text>
</comment>
<evidence type="ECO:0000256" key="11">
    <source>
        <dbReference type="ARBA" id="ARBA00023014"/>
    </source>
</evidence>
<evidence type="ECO:0000256" key="1">
    <source>
        <dbReference type="ARBA" id="ARBA00001917"/>
    </source>
</evidence>
<dbReference type="PROSITE" id="PS51278">
    <property type="entry name" value="GATASE_TYPE_2"/>
    <property type="match status" value="1"/>
</dbReference>
<comment type="pathway">
    <text evidence="14">Amino-acid biosynthesis.</text>
</comment>
<evidence type="ECO:0000259" key="15">
    <source>
        <dbReference type="PROSITE" id="PS51278"/>
    </source>
</evidence>
<evidence type="ECO:0000256" key="4">
    <source>
        <dbReference type="ARBA" id="ARBA00022605"/>
    </source>
</evidence>
<dbReference type="PANTHER" id="PTHR11938">
    <property type="entry name" value="FAD NADPH DEHYDROGENASE/OXIDOREDUCTASE"/>
    <property type="match status" value="1"/>
</dbReference>
<feature type="non-terminal residue" evidence="16">
    <location>
        <position position="1"/>
    </location>
</feature>
<evidence type="ECO:0000256" key="5">
    <source>
        <dbReference type="ARBA" id="ARBA00022630"/>
    </source>
</evidence>
<dbReference type="GO" id="GO:0006537">
    <property type="term" value="P:glutamate biosynthetic process"/>
    <property type="evidence" value="ECO:0007669"/>
    <property type="project" value="UniProtKB-KW"/>
</dbReference>
<organism evidence="16">
    <name type="scientific">Streptomyces sp. SID7499</name>
    <dbReference type="NCBI Taxonomy" id="2706086"/>
    <lineage>
        <taxon>Bacteria</taxon>
        <taxon>Bacillati</taxon>
        <taxon>Actinomycetota</taxon>
        <taxon>Actinomycetes</taxon>
        <taxon>Kitasatosporales</taxon>
        <taxon>Streptomycetaceae</taxon>
        <taxon>Streptomyces</taxon>
    </lineage>
</organism>
<keyword evidence="13" id="KW-0003">3Fe-4S</keyword>
<dbReference type="Gene3D" id="3.60.20.10">
    <property type="entry name" value="Glutamine Phosphoribosylpyrophosphate, subunit 1, domain 1"/>
    <property type="match status" value="1"/>
</dbReference>
<evidence type="ECO:0000256" key="7">
    <source>
        <dbReference type="ARBA" id="ARBA00022723"/>
    </source>
</evidence>
<evidence type="ECO:0000256" key="12">
    <source>
        <dbReference type="ARBA" id="ARBA00023164"/>
    </source>
</evidence>
<dbReference type="InterPro" id="IPR029055">
    <property type="entry name" value="Ntn_hydrolases_N"/>
</dbReference>
<dbReference type="PANTHER" id="PTHR11938:SF133">
    <property type="entry name" value="GLUTAMATE SYNTHASE (NADH)"/>
    <property type="match status" value="1"/>
</dbReference>
<evidence type="ECO:0000256" key="8">
    <source>
        <dbReference type="ARBA" id="ARBA00022962"/>
    </source>
</evidence>
<protein>
    <submittedName>
        <fullName evidence="16">Glutamate synthase subunit alpha</fullName>
    </submittedName>
</protein>
<dbReference type="Pfam" id="PF00310">
    <property type="entry name" value="GATase_2"/>
    <property type="match status" value="1"/>
</dbReference>
<evidence type="ECO:0000256" key="13">
    <source>
        <dbReference type="ARBA" id="ARBA00023291"/>
    </source>
</evidence>
<comment type="cofactor">
    <cofactor evidence="2">
        <name>[3Fe-4S] cluster</name>
        <dbReference type="ChEBI" id="CHEBI:21137"/>
    </cofactor>
</comment>
<keyword evidence="9" id="KW-0560">Oxidoreductase</keyword>
<keyword evidence="5" id="KW-0285">Flavoprotein</keyword>
<evidence type="ECO:0000256" key="10">
    <source>
        <dbReference type="ARBA" id="ARBA00023004"/>
    </source>
</evidence>
<dbReference type="EMBL" id="JAAGMN010000111">
    <property type="protein sequence ID" value="NEE05111.1"/>
    <property type="molecule type" value="Genomic_DNA"/>
</dbReference>
<keyword evidence="10" id="KW-0408">Iron</keyword>